<dbReference type="PANTHER" id="PTHR42973:SF53">
    <property type="entry name" value="FAD-BINDING PCMH-TYPE DOMAIN-CONTAINING PROTEIN-RELATED"/>
    <property type="match status" value="1"/>
</dbReference>
<dbReference type="Gene3D" id="3.30.465.10">
    <property type="match status" value="1"/>
</dbReference>
<dbReference type="EMBL" id="KB933287">
    <property type="protein sequence ID" value="EON97117.1"/>
    <property type="molecule type" value="Genomic_DNA"/>
</dbReference>
<dbReference type="GeneID" id="19328128"/>
<gene>
    <name evidence="5" type="ORF">UCRPA7_7375</name>
</gene>
<evidence type="ECO:0000256" key="2">
    <source>
        <dbReference type="ARBA" id="ARBA00022630"/>
    </source>
</evidence>
<dbReference type="GO" id="GO:0016491">
    <property type="term" value="F:oxidoreductase activity"/>
    <property type="evidence" value="ECO:0007669"/>
    <property type="project" value="UniProtKB-KW"/>
</dbReference>
<keyword evidence="2" id="KW-0285">Flavoprotein</keyword>
<dbReference type="AlphaFoldDB" id="R8BCV4"/>
<name>R8BCV4_PHAM7</name>
<dbReference type="InterPro" id="IPR050416">
    <property type="entry name" value="FAD-linked_Oxidoreductase"/>
</dbReference>
<proteinExistence type="inferred from homology"/>
<reference evidence="6" key="1">
    <citation type="journal article" date="2013" name="Genome Announc.">
        <title>Draft genome sequence of the ascomycete Phaeoacremonium aleophilum strain UCR-PA7, a causal agent of the esca disease complex in grapevines.</title>
        <authorList>
            <person name="Blanco-Ulate B."/>
            <person name="Rolshausen P."/>
            <person name="Cantu D."/>
        </authorList>
    </citation>
    <scope>NUCLEOTIDE SEQUENCE [LARGE SCALE GENOMIC DNA]</scope>
    <source>
        <strain evidence="6">UCR-PA7</strain>
    </source>
</reference>
<evidence type="ECO:0000256" key="3">
    <source>
        <dbReference type="ARBA" id="ARBA00022827"/>
    </source>
</evidence>
<dbReference type="Proteomes" id="UP000014074">
    <property type="component" value="Unassembled WGS sequence"/>
</dbReference>
<accession>R8BCV4</accession>
<keyword evidence="3" id="KW-0274">FAD</keyword>
<evidence type="ECO:0000313" key="5">
    <source>
        <dbReference type="EMBL" id="EON97117.1"/>
    </source>
</evidence>
<dbReference type="HOGENOM" id="CLU_018354_1_0_1"/>
<organism evidence="5 6">
    <name type="scientific">Phaeoacremonium minimum (strain UCR-PA7)</name>
    <name type="common">Esca disease fungus</name>
    <name type="synonym">Togninia minima</name>
    <dbReference type="NCBI Taxonomy" id="1286976"/>
    <lineage>
        <taxon>Eukaryota</taxon>
        <taxon>Fungi</taxon>
        <taxon>Dikarya</taxon>
        <taxon>Ascomycota</taxon>
        <taxon>Pezizomycotina</taxon>
        <taxon>Sordariomycetes</taxon>
        <taxon>Sordariomycetidae</taxon>
        <taxon>Togniniales</taxon>
        <taxon>Togniniaceae</taxon>
        <taxon>Phaeoacremonium</taxon>
    </lineage>
</organism>
<dbReference type="OrthoDB" id="2151789at2759"/>
<dbReference type="GO" id="GO:0050660">
    <property type="term" value="F:flavin adenine dinucleotide binding"/>
    <property type="evidence" value="ECO:0007669"/>
    <property type="project" value="InterPro"/>
</dbReference>
<dbReference type="Gene3D" id="3.40.462.20">
    <property type="match status" value="1"/>
</dbReference>
<keyword evidence="4" id="KW-0560">Oxidoreductase</keyword>
<dbReference type="RefSeq" id="XP_007918097.1">
    <property type="nucleotide sequence ID" value="XM_007919906.1"/>
</dbReference>
<comment type="similarity">
    <text evidence="1">Belongs to the oxygen-dependent FAD-linked oxidoreductase family.</text>
</comment>
<sequence>MVVMPSIRTQPYGLTVVGGRMGVVGVPGFLLGGGISFFGNEYGWASANIASYECVLADGTILNATATNEFSDLFWALRGGGNSFAIVTSFALKTIQASAVTVGQNSYGTGLRDEYLDSVFGFAFDGGLDKKAAITPTVTWTSSTGSDFAYSSFLFYNGNVTAPPALSNFTGPDALLPAASSTFSYRPFSDWSNETETGFERVHGMVFRFHVLSFRANREAMEFIHDTFLSMASQRLANVTNSLATLAMMPISESFISTNRNGTAGDPMGIDATKAPYIWVEEAIMHANPADTPKVDQFLIDVNAIIDEKLTSLNVASPYLYLNDADKNQPVFQGYAPENVARLKEIRSKYDPQSIYTDQMPGGWKVAAI</sequence>
<dbReference type="InterPro" id="IPR016169">
    <property type="entry name" value="FAD-bd_PCMH_sub2"/>
</dbReference>
<evidence type="ECO:0000313" key="6">
    <source>
        <dbReference type="Proteomes" id="UP000014074"/>
    </source>
</evidence>
<dbReference type="PANTHER" id="PTHR42973">
    <property type="entry name" value="BINDING OXIDOREDUCTASE, PUTATIVE (AFU_ORTHOLOGUE AFUA_1G17690)-RELATED"/>
    <property type="match status" value="1"/>
</dbReference>
<dbReference type="eggNOG" id="KOG1231">
    <property type="taxonomic scope" value="Eukaryota"/>
</dbReference>
<protein>
    <submittedName>
        <fullName evidence="5">Putative fad binding domain-containing protein</fullName>
    </submittedName>
</protein>
<keyword evidence="6" id="KW-1185">Reference proteome</keyword>
<evidence type="ECO:0000256" key="1">
    <source>
        <dbReference type="ARBA" id="ARBA00005466"/>
    </source>
</evidence>
<dbReference type="KEGG" id="tmn:UCRPA7_7375"/>
<dbReference type="SUPFAM" id="SSF56176">
    <property type="entry name" value="FAD-binding/transporter-associated domain-like"/>
    <property type="match status" value="1"/>
</dbReference>
<evidence type="ECO:0000256" key="4">
    <source>
        <dbReference type="ARBA" id="ARBA00023002"/>
    </source>
</evidence>
<dbReference type="InterPro" id="IPR036318">
    <property type="entry name" value="FAD-bd_PCMH-like_sf"/>
</dbReference>